<dbReference type="SMART" id="SM00696">
    <property type="entry name" value="DM9"/>
    <property type="match status" value="2"/>
</dbReference>
<organism evidence="1 2">
    <name type="scientific">Cephus cinctus</name>
    <name type="common">Wheat stem sawfly</name>
    <dbReference type="NCBI Taxonomy" id="211228"/>
    <lineage>
        <taxon>Eukaryota</taxon>
        <taxon>Metazoa</taxon>
        <taxon>Ecdysozoa</taxon>
        <taxon>Arthropoda</taxon>
        <taxon>Hexapoda</taxon>
        <taxon>Insecta</taxon>
        <taxon>Pterygota</taxon>
        <taxon>Neoptera</taxon>
        <taxon>Endopterygota</taxon>
        <taxon>Hymenoptera</taxon>
        <taxon>Cephoidea</taxon>
        <taxon>Cephidae</taxon>
        <taxon>Cephus</taxon>
    </lineage>
</organism>
<protein>
    <submittedName>
        <fullName evidence="2">Uncharacterized protein LOC107266961 isoform X1</fullName>
    </submittedName>
</protein>
<dbReference type="RefSeq" id="XP_015593533.1">
    <property type="nucleotide sequence ID" value="XM_015738047.2"/>
</dbReference>
<dbReference type="InterPro" id="IPR006616">
    <property type="entry name" value="DM9_repeat"/>
</dbReference>
<dbReference type="Pfam" id="PF11901">
    <property type="entry name" value="DM9"/>
    <property type="match status" value="1"/>
</dbReference>
<evidence type="ECO:0000313" key="1">
    <source>
        <dbReference type="Proteomes" id="UP000694920"/>
    </source>
</evidence>
<dbReference type="PANTHER" id="PTHR31649:SF1">
    <property type="entry name" value="FARNESOIC ACID O-METHYL TRANSFERASE DOMAIN-CONTAINING PROTEIN"/>
    <property type="match status" value="1"/>
</dbReference>
<dbReference type="AlphaFoldDB" id="A0AAJ7BSY8"/>
<evidence type="ECO:0000313" key="2">
    <source>
        <dbReference type="RefSeq" id="XP_015593533.1"/>
    </source>
</evidence>
<dbReference type="PANTHER" id="PTHR31649">
    <property type="entry name" value="AGAP009604-PA"/>
    <property type="match status" value="1"/>
</dbReference>
<gene>
    <name evidence="2" type="primary">LOC107266961</name>
</gene>
<reference evidence="2" key="1">
    <citation type="submission" date="2025-08" db="UniProtKB">
        <authorList>
            <consortium name="RefSeq"/>
        </authorList>
    </citation>
    <scope>IDENTIFICATION</scope>
</reference>
<sequence length="162" mass="18107">MQNFVRHPGVHFQPSTVMSGYKWVRYTGGRYTTPGMISVGRDKDGSNLVVGRAYHQGDLLPAKVKPEHGVAYISHNMQEIIKHDFEILMPLEFTWVNARNGQIPAGAVPGGYTRSGEQLYIGKVFHDGVPVVGKVHPSHGVLYIPYGNQEVPYREYQVLTQS</sequence>
<dbReference type="Proteomes" id="UP000694920">
    <property type="component" value="Unplaced"/>
</dbReference>
<proteinExistence type="predicted"/>
<dbReference type="GeneID" id="107266961"/>
<dbReference type="KEGG" id="ccin:107266961"/>
<keyword evidence="1" id="KW-1185">Reference proteome</keyword>
<name>A0AAJ7BSY8_CEPCN</name>
<accession>A0AAJ7BSY8</accession>